<dbReference type="GO" id="GO:1990281">
    <property type="term" value="C:efflux pump complex"/>
    <property type="evidence" value="ECO:0007669"/>
    <property type="project" value="TreeGrafter"/>
</dbReference>
<name>A0A7U2NGD5_FLAPS</name>
<dbReference type="PANTHER" id="PTHR30026">
    <property type="entry name" value="OUTER MEMBRANE PROTEIN TOLC"/>
    <property type="match status" value="1"/>
</dbReference>
<organism evidence="10 11">
    <name type="scientific">Flavobacterium psychrophilum</name>
    <dbReference type="NCBI Taxonomy" id="96345"/>
    <lineage>
        <taxon>Bacteria</taxon>
        <taxon>Pseudomonadati</taxon>
        <taxon>Bacteroidota</taxon>
        <taxon>Flavobacteriia</taxon>
        <taxon>Flavobacteriales</taxon>
        <taxon>Flavobacteriaceae</taxon>
        <taxon>Flavobacterium</taxon>
    </lineage>
</organism>
<feature type="coiled-coil region" evidence="8">
    <location>
        <begin position="128"/>
        <end position="184"/>
    </location>
</feature>
<keyword evidence="9" id="KW-0732">Signal</keyword>
<evidence type="ECO:0000256" key="9">
    <source>
        <dbReference type="SAM" id="SignalP"/>
    </source>
</evidence>
<dbReference type="SUPFAM" id="SSF56954">
    <property type="entry name" value="Outer membrane efflux proteins (OEP)"/>
    <property type="match status" value="1"/>
</dbReference>
<dbReference type="GO" id="GO:0015562">
    <property type="term" value="F:efflux transmembrane transporter activity"/>
    <property type="evidence" value="ECO:0007669"/>
    <property type="project" value="InterPro"/>
</dbReference>
<proteinExistence type="inferred from homology"/>
<feature type="chain" id="PRO_5031024665" evidence="9">
    <location>
        <begin position="20"/>
        <end position="459"/>
    </location>
</feature>
<dbReference type="InterPro" id="IPR051906">
    <property type="entry name" value="TolC-like"/>
</dbReference>
<keyword evidence="8" id="KW-0175">Coiled coil</keyword>
<feature type="signal peptide" evidence="9">
    <location>
        <begin position="1"/>
        <end position="19"/>
    </location>
</feature>
<evidence type="ECO:0000256" key="4">
    <source>
        <dbReference type="ARBA" id="ARBA00022452"/>
    </source>
</evidence>
<dbReference type="RefSeq" id="WP_203096124.1">
    <property type="nucleotide sequence ID" value="NZ_CP059075.1"/>
</dbReference>
<dbReference type="GO" id="GO:0015288">
    <property type="term" value="F:porin activity"/>
    <property type="evidence" value="ECO:0007669"/>
    <property type="project" value="TreeGrafter"/>
</dbReference>
<evidence type="ECO:0000256" key="3">
    <source>
        <dbReference type="ARBA" id="ARBA00022448"/>
    </source>
</evidence>
<evidence type="ECO:0000256" key="1">
    <source>
        <dbReference type="ARBA" id="ARBA00004442"/>
    </source>
</evidence>
<accession>A0A7U2NGD5</accession>
<dbReference type="Gene3D" id="1.20.1600.10">
    <property type="entry name" value="Outer membrane efflux proteins (OEP)"/>
    <property type="match status" value="1"/>
</dbReference>
<sequence length="459" mass="51449">MKTYLFVLVFYLSQSSAFAQSIISNELKVPIQNALNTSYEITNKQLEAHKTEINAESVLAKLKPEISANAVLSHFYQRGIIDVPTVTLPITGLNLFEGSQSFSANGNIGTVGLSATQIIFSGNQIPNAAKALKEKAEAQHLLAEADKDAIAKEVVTTFDQLMLLKEAEKLIWDTQKRLDKESEKVKKAIINGLAIPYDRDKIALALLELEAKKVEIVGNRKLLNQRLTQLTHIDNSQISNIQYPLETIVIFDVDSTTQNRKELKALIHSSKALDYMRKKEKNSGLPSVFAFGNISYMNIFNSKITFKDVANLNDVHLKLDQFSVAPNILFGIGAKWTIYAGGEHKHKVELVKIDQEINENKTKDTDEKLKLLIQKSKIEYENAFEKLKISHQQVTISNNNKLLATKQYAEGLISVTERLEAENDFFKASLNHIININSQRKTALDLLQANGTLLTKILN</sequence>
<evidence type="ECO:0000256" key="7">
    <source>
        <dbReference type="ARBA" id="ARBA00023237"/>
    </source>
</evidence>
<reference evidence="10 11" key="1">
    <citation type="submission" date="2020-07" db="EMBL/GenBank/DDBJ databases">
        <title>Genomic characterization of Flavobacterium psychrophilum strains.</title>
        <authorList>
            <person name="Castillo D."/>
            <person name="Jorgensen J."/>
            <person name="Middelboe M."/>
        </authorList>
    </citation>
    <scope>NUCLEOTIDE SEQUENCE [LARGE SCALE GENOMIC DNA]</scope>
    <source>
        <strain evidence="10 11">FPS-R7</strain>
    </source>
</reference>
<keyword evidence="3" id="KW-0813">Transport</keyword>
<evidence type="ECO:0000256" key="8">
    <source>
        <dbReference type="SAM" id="Coils"/>
    </source>
</evidence>
<protein>
    <submittedName>
        <fullName evidence="10">TolC family protein</fullName>
    </submittedName>
</protein>
<keyword evidence="4" id="KW-1134">Transmembrane beta strand</keyword>
<evidence type="ECO:0000256" key="2">
    <source>
        <dbReference type="ARBA" id="ARBA00007613"/>
    </source>
</evidence>
<gene>
    <name evidence="10" type="ORF">H0H26_02635</name>
</gene>
<keyword evidence="6" id="KW-0472">Membrane</keyword>
<dbReference type="InterPro" id="IPR003423">
    <property type="entry name" value="OMP_efflux"/>
</dbReference>
<evidence type="ECO:0000313" key="11">
    <source>
        <dbReference type="Proteomes" id="UP000596329"/>
    </source>
</evidence>
<dbReference type="PANTHER" id="PTHR30026:SF20">
    <property type="entry name" value="OUTER MEMBRANE PROTEIN TOLC"/>
    <property type="match status" value="1"/>
</dbReference>
<dbReference type="EMBL" id="CP059075">
    <property type="protein sequence ID" value="QRE04515.1"/>
    <property type="molecule type" value="Genomic_DNA"/>
</dbReference>
<comment type="subcellular location">
    <subcellularLocation>
        <location evidence="1">Cell outer membrane</location>
    </subcellularLocation>
</comment>
<evidence type="ECO:0000256" key="6">
    <source>
        <dbReference type="ARBA" id="ARBA00023136"/>
    </source>
</evidence>
<evidence type="ECO:0000256" key="5">
    <source>
        <dbReference type="ARBA" id="ARBA00022692"/>
    </source>
</evidence>
<dbReference type="Proteomes" id="UP000596329">
    <property type="component" value="Chromosome"/>
</dbReference>
<dbReference type="AlphaFoldDB" id="A0A7U2NGD5"/>
<dbReference type="GO" id="GO:0009279">
    <property type="term" value="C:cell outer membrane"/>
    <property type="evidence" value="ECO:0007669"/>
    <property type="project" value="UniProtKB-SubCell"/>
</dbReference>
<evidence type="ECO:0000313" key="10">
    <source>
        <dbReference type="EMBL" id="QRE04515.1"/>
    </source>
</evidence>
<comment type="similarity">
    <text evidence="2">Belongs to the outer membrane factor (OMF) (TC 1.B.17) family.</text>
</comment>
<keyword evidence="5" id="KW-0812">Transmembrane</keyword>
<dbReference type="Pfam" id="PF02321">
    <property type="entry name" value="OEP"/>
    <property type="match status" value="1"/>
</dbReference>
<keyword evidence="7" id="KW-0998">Cell outer membrane</keyword>